<dbReference type="Gene3D" id="3.30.457.10">
    <property type="entry name" value="Copper amine oxidase-like, N-terminal domain"/>
    <property type="match status" value="1"/>
</dbReference>
<gene>
    <name evidence="3" type="ORF">ISU02_19200</name>
</gene>
<proteinExistence type="predicted"/>
<dbReference type="InterPro" id="IPR036582">
    <property type="entry name" value="Mao_N_sf"/>
</dbReference>
<dbReference type="PANTHER" id="PTHR30404">
    <property type="entry name" value="N-ACETYLMURAMOYL-L-ALANINE AMIDASE"/>
    <property type="match status" value="1"/>
</dbReference>
<evidence type="ECO:0000256" key="1">
    <source>
        <dbReference type="ARBA" id="ARBA00022801"/>
    </source>
</evidence>
<accession>A0ABR9ZXN7</accession>
<name>A0ABR9ZXN7_9FIRM</name>
<keyword evidence="1" id="KW-0378">Hydrolase</keyword>
<evidence type="ECO:0000259" key="2">
    <source>
        <dbReference type="SMART" id="SM00646"/>
    </source>
</evidence>
<dbReference type="InterPro" id="IPR012854">
    <property type="entry name" value="Cu_amine_oxidase-like_N"/>
</dbReference>
<dbReference type="PANTHER" id="PTHR30404:SF0">
    <property type="entry name" value="N-ACETYLMURAMOYL-L-ALANINE AMIDASE AMIC"/>
    <property type="match status" value="1"/>
</dbReference>
<dbReference type="EMBL" id="JADKNH010000014">
    <property type="protein sequence ID" value="MBF4695233.1"/>
    <property type="molecule type" value="Genomic_DNA"/>
</dbReference>
<keyword evidence="4" id="KW-1185">Reference proteome</keyword>
<dbReference type="Gene3D" id="3.40.630.40">
    <property type="entry name" value="Zn-dependent exopeptidases"/>
    <property type="match status" value="1"/>
</dbReference>
<protein>
    <submittedName>
        <fullName evidence="3">N-acetylmuramoyl-L-alanine amidase</fullName>
    </submittedName>
</protein>
<dbReference type="SUPFAM" id="SSF53187">
    <property type="entry name" value="Zn-dependent exopeptidases"/>
    <property type="match status" value="1"/>
</dbReference>
<comment type="caution">
    <text evidence="3">The sequence shown here is derived from an EMBL/GenBank/DDBJ whole genome shotgun (WGS) entry which is preliminary data.</text>
</comment>
<dbReference type="InterPro" id="IPR002508">
    <property type="entry name" value="MurNAc-LAA_cat"/>
</dbReference>
<dbReference type="Pfam" id="PF01520">
    <property type="entry name" value="Amidase_3"/>
    <property type="match status" value="1"/>
</dbReference>
<organism evidence="3 4">
    <name type="scientific">Fusibacter ferrireducens</name>
    <dbReference type="NCBI Taxonomy" id="2785058"/>
    <lineage>
        <taxon>Bacteria</taxon>
        <taxon>Bacillati</taxon>
        <taxon>Bacillota</taxon>
        <taxon>Clostridia</taxon>
        <taxon>Eubacteriales</taxon>
        <taxon>Eubacteriales Family XII. Incertae Sedis</taxon>
        <taxon>Fusibacter</taxon>
    </lineage>
</organism>
<sequence length="713" mass="79536">MKMRGKVRMKKACNLNLKKMSILMLIIAILSSTMPLAFANKYFESDQVNLVDPITGTSGAYYPVNLMFAGEDVITDVPAIIYEKNGSTRTIVPISFITEKLGAQISWKQETQEVTIVSSEKTIVMQIGNAYATVNGKKTKLPDGIPPILLQYDGMTKTYVPVKFISEQLGLDTNWIAGTRTVAINRPVQTLNNIYLDYMKQFPEIRMKVTGEVVATSFNISGTDVGAQDKIIVDLQNTKFDLTDKSLLKDGIGTYDVPDGIFGIDKVEISSQSSNPPTTRIVVYLDEKKGHNIFYDETTQEMVIQLANTVNKVSVEKFFSTDTVVINTSENPIYNINVVGQQIIVDVINSYMKINEGQMQVVPVNQGKINSLGYSQLDTSRYKDSDFYTSNDKVSRVIVELNEKVTYDDIYVENEGTKIMVFVSQNPLNNFDYVKLNNARSTVDVRLLKYGDYDVAYNKENRMIRVEIPKELTDLSAFEYPIRDQLIESIDMKALDDKYQMNITLSPNTTYQQLNEEGKIAFVFSNTAIQNSIYKDMLIVLDAGHGGHDSGAVGTKAKEKDLALKATLLLENQLKSLGFKVYMTRSTDEYIGLYDRADIANDLNADLFVSVHINATTNSVASGVEVLYASENPSGGKGLAELIQKQLVSTLGAKNRGIVLRPNLVVIRETKMPSVLCELGFISNPEEQDKMMTTAYLEKAAKAMVEGIKQFLK</sequence>
<dbReference type="Gene3D" id="2.60.40.3500">
    <property type="match status" value="1"/>
</dbReference>
<evidence type="ECO:0000313" key="4">
    <source>
        <dbReference type="Proteomes" id="UP000614200"/>
    </source>
</evidence>
<dbReference type="SMART" id="SM00646">
    <property type="entry name" value="Ami_3"/>
    <property type="match status" value="1"/>
</dbReference>
<reference evidence="3 4" key="1">
    <citation type="submission" date="2020-11" db="EMBL/GenBank/DDBJ databases">
        <title>Fusibacter basophilias sp. nov.</title>
        <authorList>
            <person name="Qiu D."/>
        </authorList>
    </citation>
    <scope>NUCLEOTIDE SEQUENCE [LARGE SCALE GENOMIC DNA]</scope>
    <source>
        <strain evidence="3 4">Q10-2</strain>
    </source>
</reference>
<dbReference type="CDD" id="cd02696">
    <property type="entry name" value="MurNAc-LAA"/>
    <property type="match status" value="1"/>
</dbReference>
<dbReference type="SUPFAM" id="SSF55383">
    <property type="entry name" value="Copper amine oxidase, domain N"/>
    <property type="match status" value="1"/>
</dbReference>
<dbReference type="Proteomes" id="UP000614200">
    <property type="component" value="Unassembled WGS sequence"/>
</dbReference>
<dbReference type="Pfam" id="PF07833">
    <property type="entry name" value="Cu_amine_oxidN1"/>
    <property type="match status" value="1"/>
</dbReference>
<feature type="domain" description="MurNAc-LAA" evidence="2">
    <location>
        <begin position="597"/>
        <end position="709"/>
    </location>
</feature>
<evidence type="ECO:0000313" key="3">
    <source>
        <dbReference type="EMBL" id="MBF4695233.1"/>
    </source>
</evidence>
<dbReference type="InterPro" id="IPR050695">
    <property type="entry name" value="N-acetylmuramoyl_amidase_3"/>
</dbReference>